<keyword evidence="2" id="KW-0963">Cytoplasm</keyword>
<protein>
    <recommendedName>
        <fullName evidence="2">tRNA wybutosine-synthesizing protein 2</fullName>
        <shortName evidence="2">tRNA-yW-synthesizing protein 2</shortName>
    </recommendedName>
    <alternativeName>
        <fullName evidence="2">tRNA(Phe) (4-demethylwyosine(37)-C(7)) aminocarboxypropyltransferase</fullName>
    </alternativeName>
</protein>
<dbReference type="InterPro" id="IPR026274">
    <property type="entry name" value="tRNA_wybutosine_synth_prot_2"/>
</dbReference>
<name>A0ABR2UK01_9PEZI</name>
<dbReference type="EMBL" id="JARVKF010000421">
    <property type="protein sequence ID" value="KAK9414871.1"/>
    <property type="molecule type" value="Genomic_DNA"/>
</dbReference>
<accession>A0ABR2UK01</accession>
<reference evidence="4 5" key="1">
    <citation type="journal article" date="2024" name="J. Plant Pathol.">
        <title>Sequence and assembly of the genome of Seiridium unicorne, isolate CBS 538.82, causal agent of cypress canker disease.</title>
        <authorList>
            <person name="Scali E."/>
            <person name="Rocca G.D."/>
            <person name="Danti R."/>
            <person name="Garbelotto M."/>
            <person name="Barberini S."/>
            <person name="Baroncelli R."/>
            <person name="Emiliani G."/>
        </authorList>
    </citation>
    <scope>NUCLEOTIDE SEQUENCE [LARGE SCALE GENOMIC DNA]</scope>
    <source>
        <strain evidence="4 5">BM-138-508</strain>
    </source>
</reference>
<comment type="catalytic activity">
    <reaction evidence="1">
        <text>4-demethylwyosine(37) in tRNA(Phe) + S-adenosyl-L-methionine = 4-demethyl-7-[(3S)-3-amino-3-carboxypropyl]wyosine(37) in tRNA(Phe) + S-methyl-5'-thioadenosine + H(+)</text>
        <dbReference type="Rhea" id="RHEA:36355"/>
        <dbReference type="Rhea" id="RHEA-COMP:10164"/>
        <dbReference type="Rhea" id="RHEA-COMP:10378"/>
        <dbReference type="ChEBI" id="CHEBI:15378"/>
        <dbReference type="ChEBI" id="CHEBI:17509"/>
        <dbReference type="ChEBI" id="CHEBI:59789"/>
        <dbReference type="ChEBI" id="CHEBI:64315"/>
        <dbReference type="ChEBI" id="CHEBI:73550"/>
        <dbReference type="EC" id="2.5.1.114"/>
    </reaction>
</comment>
<dbReference type="PANTHER" id="PTHR23245:SF25">
    <property type="entry name" value="TRNA WYBUTOSINE-SYNTHESIZING PROTEIN 2 HOMOLOG"/>
    <property type="match status" value="1"/>
</dbReference>
<keyword evidence="2" id="KW-0819">tRNA processing</keyword>
<keyword evidence="2" id="KW-0808">Transferase</keyword>
<organism evidence="4 5">
    <name type="scientific">Seiridium unicorne</name>
    <dbReference type="NCBI Taxonomy" id="138068"/>
    <lineage>
        <taxon>Eukaryota</taxon>
        <taxon>Fungi</taxon>
        <taxon>Dikarya</taxon>
        <taxon>Ascomycota</taxon>
        <taxon>Pezizomycotina</taxon>
        <taxon>Sordariomycetes</taxon>
        <taxon>Xylariomycetidae</taxon>
        <taxon>Amphisphaeriales</taxon>
        <taxon>Sporocadaceae</taxon>
        <taxon>Seiridium</taxon>
    </lineage>
</organism>
<dbReference type="Proteomes" id="UP001408356">
    <property type="component" value="Unassembled WGS sequence"/>
</dbReference>
<keyword evidence="5" id="KW-1185">Reference proteome</keyword>
<evidence type="ECO:0000313" key="4">
    <source>
        <dbReference type="EMBL" id="KAK9414871.1"/>
    </source>
</evidence>
<dbReference type="SUPFAM" id="SSF53335">
    <property type="entry name" value="S-adenosyl-L-methionine-dependent methyltransferases"/>
    <property type="match status" value="1"/>
</dbReference>
<evidence type="ECO:0000313" key="5">
    <source>
        <dbReference type="Proteomes" id="UP001408356"/>
    </source>
</evidence>
<dbReference type="PROSITE" id="PS51684">
    <property type="entry name" value="SAM_MT_TRM5_TYW2"/>
    <property type="match status" value="1"/>
</dbReference>
<comment type="similarity">
    <text evidence="2">Belongs to the class I-like SAM-binding methyltransferase superfamily. TRM5/TYW2 family.</text>
</comment>
<dbReference type="Gene3D" id="3.40.50.150">
    <property type="entry name" value="Vaccinia Virus protein VP39"/>
    <property type="match status" value="1"/>
</dbReference>
<dbReference type="InterPro" id="IPR030382">
    <property type="entry name" value="MeTrfase_TRM5/TYW2"/>
</dbReference>
<evidence type="ECO:0000256" key="1">
    <source>
        <dbReference type="ARBA" id="ARBA00049400"/>
    </source>
</evidence>
<gene>
    <name evidence="4" type="ORF">SUNI508_10814</name>
</gene>
<comment type="function">
    <text evidence="2">S-adenosyl-L-methionine-dependent transferase that acts as a component of the wybutosine biosynthesis pathway. Wybutosine is a hyper modified guanosine with a tricyclic base found at the 3'-position adjacent to the anticodon of eukaryotic phenylalanine tRNA. Catalyzes the transfer of the alpha-amino-alpha-carboxypropyl (acp) group from S-adenosyl-L-methionine to the C-7 position of 4-demethylwyosine (imG-14) to produce wybutosine-86.</text>
</comment>
<comment type="subcellular location">
    <subcellularLocation>
        <location evidence="2">Cytoplasm</location>
    </subcellularLocation>
</comment>
<evidence type="ECO:0000259" key="3">
    <source>
        <dbReference type="PROSITE" id="PS51684"/>
    </source>
</evidence>
<comment type="caution">
    <text evidence="4">The sequence shown here is derived from an EMBL/GenBank/DDBJ whole genome shotgun (WGS) entry which is preliminary data.</text>
</comment>
<dbReference type="PIRSF" id="PIRSF038972">
    <property type="entry name" value="Trm12"/>
    <property type="match status" value="1"/>
</dbReference>
<dbReference type="InterPro" id="IPR029063">
    <property type="entry name" value="SAM-dependent_MTases_sf"/>
</dbReference>
<dbReference type="PANTHER" id="PTHR23245">
    <property type="entry name" value="TRNA METHYLTRANSFERASE"/>
    <property type="match status" value="1"/>
</dbReference>
<evidence type="ECO:0000256" key="2">
    <source>
        <dbReference type="PIRNR" id="PIRNR038972"/>
    </source>
</evidence>
<proteinExistence type="inferred from homology"/>
<sequence length="409" mass="45843">MTSTIAPSRQRPRKPKPPNAIEASLKSWIASLPGTALGTHNVQALITEAPKRWVVYEPMVLLPAGSFDSVAWQDILRSIPVSLLRDLWMSILTHISQNSKAPLTHLAANEGIPLHSEDAKENVLRSPDGLRILHGDFGPSTLLCPDSGATKEDFEKAFWVSTKQNGIYQTWAPRWTMFSRGNVKEKARLLDFHSLPSQSSSTGPSLESRAMDKAQLRGKYAIDLYAGIGYFVFSYAKLGMRILCWELNPWSVEGLRRGALGNGWGVRVLQGQELSSVNMEEILEGEEKVVVFLESNEMAIRRLATREDRAELSVRHVNCGFLPTSEPVWQDAWEMARGSEKAWLHLHENTGVHDIETRKGDIQKLFDELATRESMKRAAVEHVELVKTFAPGVWHCVFDVHITTVDNVT</sequence>
<keyword evidence="2" id="KW-0949">S-adenosyl-L-methionine</keyword>
<comment type="pathway">
    <text evidence="2">tRNA modification; wybutosine-tRNA(Phe) biosynthesis.</text>
</comment>
<feature type="domain" description="SAM-dependent methyltransferase TRM5/TYW2-type" evidence="3">
    <location>
        <begin position="95"/>
        <end position="404"/>
    </location>
</feature>